<gene>
    <name evidence="2" type="ORF">ACIO7M_12245</name>
</gene>
<evidence type="ECO:0000313" key="3">
    <source>
        <dbReference type="Proteomes" id="UP001617351"/>
    </source>
</evidence>
<evidence type="ECO:0000256" key="1">
    <source>
        <dbReference type="SAM" id="MobiDB-lite"/>
    </source>
</evidence>
<protein>
    <recommendedName>
        <fullName evidence="4">CsbD family protein</fullName>
    </recommendedName>
</protein>
<feature type="region of interest" description="Disordered" evidence="1">
    <location>
        <begin position="1"/>
        <end position="64"/>
    </location>
</feature>
<evidence type="ECO:0000313" key="2">
    <source>
        <dbReference type="EMBL" id="MFJ2821875.1"/>
    </source>
</evidence>
<dbReference type="Proteomes" id="UP001617351">
    <property type="component" value="Unassembled WGS sequence"/>
</dbReference>
<comment type="caution">
    <text evidence="2">The sequence shown here is derived from an EMBL/GenBank/DDBJ whole genome shotgun (WGS) entry which is preliminary data.</text>
</comment>
<name>A0ABW8EIS8_STRT5</name>
<keyword evidence="3" id="KW-1185">Reference proteome</keyword>
<evidence type="ECO:0008006" key="4">
    <source>
        <dbReference type="Google" id="ProtNLM"/>
    </source>
</evidence>
<accession>A0ABW8EIS8</accession>
<feature type="compositionally biased region" description="Basic and acidic residues" evidence="1">
    <location>
        <begin position="17"/>
        <end position="30"/>
    </location>
</feature>
<dbReference type="RefSeq" id="WP_365503162.1">
    <property type="nucleotide sequence ID" value="NZ_JBFANW010000003.1"/>
</dbReference>
<sequence>MHDPQERKDGLSPLERVTGEKDVPPQEEQQRGTPPTDGKGRLQEAAEKVKDAAGEVMGTKKPEA</sequence>
<proteinExistence type="predicted"/>
<dbReference type="EMBL" id="JBIUYY010000004">
    <property type="protein sequence ID" value="MFJ2821875.1"/>
    <property type="molecule type" value="Genomic_DNA"/>
</dbReference>
<reference evidence="2 3" key="1">
    <citation type="submission" date="2024-10" db="EMBL/GenBank/DDBJ databases">
        <title>The Natural Products Discovery Center: Release of the First 8490 Sequenced Strains for Exploring Actinobacteria Biosynthetic Diversity.</title>
        <authorList>
            <person name="Kalkreuter E."/>
            <person name="Kautsar S.A."/>
            <person name="Yang D."/>
            <person name="Bader C.D."/>
            <person name="Teijaro C.N."/>
            <person name="Fluegel L."/>
            <person name="Davis C.M."/>
            <person name="Simpson J.R."/>
            <person name="Lauterbach L."/>
            <person name="Steele A.D."/>
            <person name="Gui C."/>
            <person name="Meng S."/>
            <person name="Li G."/>
            <person name="Viehrig K."/>
            <person name="Ye F."/>
            <person name="Su P."/>
            <person name="Kiefer A.F."/>
            <person name="Nichols A."/>
            <person name="Cepeda A.J."/>
            <person name="Yan W."/>
            <person name="Fan B."/>
            <person name="Jiang Y."/>
            <person name="Adhikari A."/>
            <person name="Zheng C.-J."/>
            <person name="Schuster L."/>
            <person name="Cowan T.M."/>
            <person name="Smanski M.J."/>
            <person name="Chevrette M.G."/>
            <person name="De Carvalho L.P.S."/>
            <person name="Shen B."/>
        </authorList>
    </citation>
    <scope>NUCLEOTIDE SEQUENCE [LARGE SCALE GENOMIC DNA]</scope>
    <source>
        <strain evidence="2 3">NPDC087220</strain>
    </source>
</reference>
<feature type="compositionally biased region" description="Basic and acidic residues" evidence="1">
    <location>
        <begin position="1"/>
        <end position="10"/>
    </location>
</feature>
<organism evidence="2 3">
    <name type="scientific">Streptomyces toxytricini</name>
    <name type="common">Actinomyces toxytricini</name>
    <dbReference type="NCBI Taxonomy" id="67369"/>
    <lineage>
        <taxon>Bacteria</taxon>
        <taxon>Bacillati</taxon>
        <taxon>Actinomycetota</taxon>
        <taxon>Actinomycetes</taxon>
        <taxon>Kitasatosporales</taxon>
        <taxon>Streptomycetaceae</taxon>
        <taxon>Streptomyces</taxon>
    </lineage>
</organism>
<feature type="compositionally biased region" description="Basic and acidic residues" evidence="1">
    <location>
        <begin position="38"/>
        <end position="64"/>
    </location>
</feature>